<keyword evidence="2 4" id="KW-0808">Transferase</keyword>
<dbReference type="Pfam" id="PF01648">
    <property type="entry name" value="ACPS"/>
    <property type="match status" value="1"/>
</dbReference>
<sequence length="257" mass="27500">MLQVNLNRGPTGPHFPGMALREAFDSALPRPNWLTALSGVRVALFDLHDWWPWLADAYAMLDSAELRRVQSRRVASDQDQLALGYSLHRLLLGKALDCDAADVPIGRDASGCPHLADSPLRTSLSHAEHCVAAAVAPRGAIGVDIELAARAPVIPEIAERVCHPADAVGMSALPGVSRSEALLALWVRKEAFLKAAGIGLQREMQTFAAPDNGLLALPDGSMTRVRMLEADPQWVVAVASAPDVPVTCAVLHPLPDE</sequence>
<dbReference type="PANTHER" id="PTHR12215">
    <property type="entry name" value="PHOSPHOPANTETHEINE TRANSFERASE"/>
    <property type="match status" value="1"/>
</dbReference>
<protein>
    <submittedName>
        <fullName evidence="4">4'-phosphopantetheinyl transferase family protein</fullName>
    </submittedName>
</protein>
<dbReference type="GO" id="GO:0016740">
    <property type="term" value="F:transferase activity"/>
    <property type="evidence" value="ECO:0007669"/>
    <property type="project" value="UniProtKB-KW"/>
</dbReference>
<evidence type="ECO:0000313" key="5">
    <source>
        <dbReference type="Proteomes" id="UP001596036"/>
    </source>
</evidence>
<feature type="domain" description="4'-phosphopantetheinyl transferase" evidence="3">
    <location>
        <begin position="140"/>
        <end position="207"/>
    </location>
</feature>
<evidence type="ECO:0000256" key="2">
    <source>
        <dbReference type="ARBA" id="ARBA00022679"/>
    </source>
</evidence>
<comment type="caution">
    <text evidence="4">The sequence shown here is derived from an EMBL/GenBank/DDBJ whole genome shotgun (WGS) entry which is preliminary data.</text>
</comment>
<dbReference type="RefSeq" id="WP_386752657.1">
    <property type="nucleotide sequence ID" value="NZ_JBHSNM010000001.1"/>
</dbReference>
<dbReference type="EMBL" id="JBHSNM010000001">
    <property type="protein sequence ID" value="MFC5568911.1"/>
    <property type="molecule type" value="Genomic_DNA"/>
</dbReference>
<dbReference type="InterPro" id="IPR050559">
    <property type="entry name" value="P-Pant_transferase_sf"/>
</dbReference>
<keyword evidence="5" id="KW-1185">Reference proteome</keyword>
<evidence type="ECO:0000313" key="4">
    <source>
        <dbReference type="EMBL" id="MFC5568911.1"/>
    </source>
</evidence>
<proteinExistence type="inferred from homology"/>
<dbReference type="PANTHER" id="PTHR12215:SF10">
    <property type="entry name" value="L-AMINOADIPATE-SEMIALDEHYDE DEHYDROGENASE-PHOSPHOPANTETHEINYL TRANSFERASE"/>
    <property type="match status" value="1"/>
</dbReference>
<accession>A0ABW0SJ67</accession>
<evidence type="ECO:0000259" key="3">
    <source>
        <dbReference type="Pfam" id="PF01648"/>
    </source>
</evidence>
<reference evidence="5" key="1">
    <citation type="journal article" date="2019" name="Int. J. Syst. Evol. Microbiol.">
        <title>The Global Catalogue of Microorganisms (GCM) 10K type strain sequencing project: providing services to taxonomists for standard genome sequencing and annotation.</title>
        <authorList>
            <consortium name="The Broad Institute Genomics Platform"/>
            <consortium name="The Broad Institute Genome Sequencing Center for Infectious Disease"/>
            <person name="Wu L."/>
            <person name="Ma J."/>
        </authorList>
    </citation>
    <scope>NUCLEOTIDE SEQUENCE [LARGE SCALE GENOMIC DNA]</scope>
    <source>
        <strain evidence="5">KACC 11407</strain>
    </source>
</reference>
<dbReference type="Proteomes" id="UP001596036">
    <property type="component" value="Unassembled WGS sequence"/>
</dbReference>
<dbReference type="SUPFAM" id="SSF56214">
    <property type="entry name" value="4'-phosphopantetheinyl transferase"/>
    <property type="match status" value="2"/>
</dbReference>
<organism evidence="4 5">
    <name type="scientific">Lysobacter yangpyeongensis</name>
    <dbReference type="NCBI Taxonomy" id="346182"/>
    <lineage>
        <taxon>Bacteria</taxon>
        <taxon>Pseudomonadati</taxon>
        <taxon>Pseudomonadota</taxon>
        <taxon>Gammaproteobacteria</taxon>
        <taxon>Lysobacterales</taxon>
        <taxon>Lysobacteraceae</taxon>
        <taxon>Lysobacter</taxon>
    </lineage>
</organism>
<dbReference type="InterPro" id="IPR008278">
    <property type="entry name" value="4-PPantetheinyl_Trfase_dom"/>
</dbReference>
<evidence type="ECO:0000256" key="1">
    <source>
        <dbReference type="ARBA" id="ARBA00010990"/>
    </source>
</evidence>
<dbReference type="InterPro" id="IPR037143">
    <property type="entry name" value="4-PPantetheinyl_Trfase_dom_sf"/>
</dbReference>
<name>A0ABW0SJ67_9GAMM</name>
<comment type="similarity">
    <text evidence="1">Belongs to the P-Pant transferase superfamily. Gsp/Sfp/HetI/AcpT family.</text>
</comment>
<dbReference type="Gene3D" id="3.90.470.20">
    <property type="entry name" value="4'-phosphopantetheinyl transferase domain"/>
    <property type="match status" value="2"/>
</dbReference>
<gene>
    <name evidence="4" type="ORF">ACFPN1_02390</name>
</gene>